<dbReference type="Pfam" id="PF00675">
    <property type="entry name" value="Peptidase_M16"/>
    <property type="match status" value="1"/>
</dbReference>
<evidence type="ECO:0000256" key="1">
    <source>
        <dbReference type="ARBA" id="ARBA00007261"/>
    </source>
</evidence>
<dbReference type="InterPro" id="IPR001431">
    <property type="entry name" value="Pept_M16_Zn_BS"/>
</dbReference>
<feature type="compositionally biased region" description="Basic residues" evidence="3">
    <location>
        <begin position="478"/>
        <end position="490"/>
    </location>
</feature>
<evidence type="ECO:0008006" key="7">
    <source>
        <dbReference type="Google" id="ProtNLM"/>
    </source>
</evidence>
<evidence type="ECO:0000313" key="6">
    <source>
        <dbReference type="EMBL" id="CAA9300718.1"/>
    </source>
</evidence>
<sequence>MLFPKLNNTARRLSLAVAGRAPAILPALPDPSQDGDAAPDDAWGLWRDAQRSVLPNGLRLVTARLHRSGSVAVTVGLEGGSRYEAEAQCGISHVLEHMCFRGSDRWPSSFLLTSSIEELGGTLDGYTHREATAYYSRLPRAYAGKALEVIFDMVRHPRLTAEDFALERDVVLEEIHQDEATSAVVAEEALDALLWPGHPLSRAPVGTEAAVTALTVEDVRTYWQRHYTPDRCIVAVAGDLEHDELAATVARLAEDWQAQPPVESELAPVPAEPAEPELESRYASGQTAYVYAGVRGLPSTDPDRPALELLSCALGELASSRLWADLRDGRGLAYDVGSEVTSYTDTGGARMWAGVPPKKAGEAVERMIAQAEALQQGLPLDEFQRAKNYIVGELTMACETTEEMAHWLLWSELAHRRLIPPGAARATYERVVPEDVQRVASVWAPSRLQVAIAGPTPRRAARLRALVKGTPLASKSTKSPRPRTRTRRRA</sequence>
<dbReference type="InterPro" id="IPR011765">
    <property type="entry name" value="Pept_M16_N"/>
</dbReference>
<dbReference type="SUPFAM" id="SSF63411">
    <property type="entry name" value="LuxS/MPP-like metallohydrolase"/>
    <property type="match status" value="2"/>
</dbReference>
<reference evidence="6" key="1">
    <citation type="submission" date="2020-02" db="EMBL/GenBank/DDBJ databases">
        <authorList>
            <person name="Meier V. D."/>
        </authorList>
    </citation>
    <scope>NUCLEOTIDE SEQUENCE</scope>
    <source>
        <strain evidence="6">AVDCRST_MAG77</strain>
    </source>
</reference>
<dbReference type="GO" id="GO:0046872">
    <property type="term" value="F:metal ion binding"/>
    <property type="evidence" value="ECO:0007669"/>
    <property type="project" value="InterPro"/>
</dbReference>
<dbReference type="Pfam" id="PF05193">
    <property type="entry name" value="Peptidase_M16_C"/>
    <property type="match status" value="1"/>
</dbReference>
<feature type="region of interest" description="Disordered" evidence="3">
    <location>
        <begin position="466"/>
        <end position="490"/>
    </location>
</feature>
<dbReference type="InterPro" id="IPR007863">
    <property type="entry name" value="Peptidase_M16_C"/>
</dbReference>
<dbReference type="InterPro" id="IPR011249">
    <property type="entry name" value="Metalloenz_LuxS/M16"/>
</dbReference>
<evidence type="ECO:0000259" key="5">
    <source>
        <dbReference type="Pfam" id="PF05193"/>
    </source>
</evidence>
<gene>
    <name evidence="6" type="ORF">AVDCRST_MAG77-5978</name>
</gene>
<dbReference type="PANTHER" id="PTHR11851">
    <property type="entry name" value="METALLOPROTEASE"/>
    <property type="match status" value="1"/>
</dbReference>
<feature type="domain" description="Peptidase M16 N-terminal" evidence="4">
    <location>
        <begin position="63"/>
        <end position="205"/>
    </location>
</feature>
<proteinExistence type="inferred from homology"/>
<name>A0A6J4KC65_9CHLR</name>
<dbReference type="PANTHER" id="PTHR11851:SF49">
    <property type="entry name" value="MITOCHONDRIAL-PROCESSING PEPTIDASE SUBUNIT ALPHA"/>
    <property type="match status" value="1"/>
</dbReference>
<dbReference type="PROSITE" id="PS00143">
    <property type="entry name" value="INSULINASE"/>
    <property type="match status" value="1"/>
</dbReference>
<feature type="domain" description="Peptidase M16 C-terminal" evidence="5">
    <location>
        <begin position="214"/>
        <end position="388"/>
    </location>
</feature>
<evidence type="ECO:0000256" key="3">
    <source>
        <dbReference type="SAM" id="MobiDB-lite"/>
    </source>
</evidence>
<comment type="similarity">
    <text evidence="1 2">Belongs to the peptidase M16 family.</text>
</comment>
<dbReference type="EMBL" id="CADCTC010000293">
    <property type="protein sequence ID" value="CAA9300718.1"/>
    <property type="molecule type" value="Genomic_DNA"/>
</dbReference>
<dbReference type="GO" id="GO:0004222">
    <property type="term" value="F:metalloendopeptidase activity"/>
    <property type="evidence" value="ECO:0007669"/>
    <property type="project" value="InterPro"/>
</dbReference>
<evidence type="ECO:0000256" key="2">
    <source>
        <dbReference type="RuleBase" id="RU004447"/>
    </source>
</evidence>
<dbReference type="Gene3D" id="3.30.830.10">
    <property type="entry name" value="Metalloenzyme, LuxS/M16 peptidase-like"/>
    <property type="match status" value="2"/>
</dbReference>
<accession>A0A6J4KC65</accession>
<organism evidence="6">
    <name type="scientific">uncultured Chloroflexota bacterium</name>
    <dbReference type="NCBI Taxonomy" id="166587"/>
    <lineage>
        <taxon>Bacteria</taxon>
        <taxon>Bacillati</taxon>
        <taxon>Chloroflexota</taxon>
        <taxon>environmental samples</taxon>
    </lineage>
</organism>
<protein>
    <recommendedName>
        <fullName evidence="7">Insulinase family protein</fullName>
    </recommendedName>
</protein>
<dbReference type="AlphaFoldDB" id="A0A6J4KC65"/>
<dbReference type="GO" id="GO:0006508">
    <property type="term" value="P:proteolysis"/>
    <property type="evidence" value="ECO:0007669"/>
    <property type="project" value="InterPro"/>
</dbReference>
<dbReference type="InterPro" id="IPR050361">
    <property type="entry name" value="MPP/UQCRC_Complex"/>
</dbReference>
<evidence type="ECO:0000259" key="4">
    <source>
        <dbReference type="Pfam" id="PF00675"/>
    </source>
</evidence>